<protein>
    <submittedName>
        <fullName evidence="1">Uncharacterized protein</fullName>
    </submittedName>
</protein>
<comment type="caution">
    <text evidence="1">The sequence shown here is derived from an EMBL/GenBank/DDBJ whole genome shotgun (WGS) entry which is preliminary data.</text>
</comment>
<gene>
    <name evidence="1" type="ORF">DMB65_21760</name>
</gene>
<reference evidence="1 2" key="1">
    <citation type="submission" date="2018-05" db="EMBL/GenBank/DDBJ databases">
        <title>Flavobacterium sp. strain IMCC34759, incomplete genome.</title>
        <authorList>
            <person name="Joung Y."/>
            <person name="Cho J."/>
        </authorList>
    </citation>
    <scope>NUCLEOTIDE SEQUENCE [LARGE SCALE GENOMIC DNA]</scope>
    <source>
        <strain evidence="1 2">IMCC34759</strain>
    </source>
</reference>
<keyword evidence="2" id="KW-1185">Reference proteome</keyword>
<evidence type="ECO:0000313" key="2">
    <source>
        <dbReference type="Proteomes" id="UP000247903"/>
    </source>
</evidence>
<dbReference type="EMBL" id="QJHK01000039">
    <property type="protein sequence ID" value="PXY38666.1"/>
    <property type="molecule type" value="Genomic_DNA"/>
</dbReference>
<name>A0A2V4BI73_9FLAO</name>
<sequence>MINIFKKKFNSLETEITLNPSILFDNSVTSDRLSFYQIYLGDSSNKIELDNVVDTTLEKFPDNATSRSWHDGKTFYFINNEEIEYKLNDRIRSVLNDSGWIHLKNGIKYRIENKIIVEFAIHGDFLNFYKNIQKKDIEKKFGKADKIVENWENYDGTLFNTDFIYEKRKIRIHFQDWDKEINGINIGESLNNEK</sequence>
<dbReference type="Proteomes" id="UP000247903">
    <property type="component" value="Unassembled WGS sequence"/>
</dbReference>
<evidence type="ECO:0000313" key="1">
    <source>
        <dbReference type="EMBL" id="PXY38666.1"/>
    </source>
</evidence>
<proteinExistence type="predicted"/>
<organism evidence="1 2">
    <name type="scientific">Flavobacterium cheongpyeongense</name>
    <dbReference type="NCBI Taxonomy" id="2212651"/>
    <lineage>
        <taxon>Bacteria</taxon>
        <taxon>Pseudomonadati</taxon>
        <taxon>Bacteroidota</taxon>
        <taxon>Flavobacteriia</taxon>
        <taxon>Flavobacteriales</taxon>
        <taxon>Flavobacteriaceae</taxon>
        <taxon>Flavobacterium</taxon>
    </lineage>
</organism>
<dbReference type="AlphaFoldDB" id="A0A2V4BI73"/>
<accession>A0A2V4BI73</accession>